<dbReference type="Gene3D" id="3.60.15.10">
    <property type="entry name" value="Ribonuclease Z/Hydroxyacylglutathione hydrolase-like"/>
    <property type="match status" value="1"/>
</dbReference>
<dbReference type="SUPFAM" id="SSF52218">
    <property type="entry name" value="Flavoproteins"/>
    <property type="match status" value="1"/>
</dbReference>
<dbReference type="InterPro" id="IPR029039">
    <property type="entry name" value="Flavoprotein-like_sf"/>
</dbReference>
<feature type="domain" description="Flavodoxin-like" evidence="5">
    <location>
        <begin position="249"/>
        <end position="389"/>
    </location>
</feature>
<dbReference type="SMART" id="SM00849">
    <property type="entry name" value="Lactamase_B"/>
    <property type="match status" value="1"/>
</dbReference>
<dbReference type="InterPro" id="IPR051285">
    <property type="entry name" value="NADH_oxidoreductase_modular"/>
</dbReference>
<evidence type="ECO:0000313" key="7">
    <source>
        <dbReference type="Proteomes" id="UP000182471"/>
    </source>
</evidence>
<dbReference type="Proteomes" id="UP000182471">
    <property type="component" value="Unassembled WGS sequence"/>
</dbReference>
<dbReference type="OrthoDB" id="9807946at2"/>
<evidence type="ECO:0000256" key="1">
    <source>
        <dbReference type="ARBA" id="ARBA00001962"/>
    </source>
</evidence>
<comment type="cofactor">
    <cofactor evidence="1">
        <name>Fe cation</name>
        <dbReference type="ChEBI" id="CHEBI:24875"/>
    </cofactor>
</comment>
<dbReference type="CDD" id="cd07709">
    <property type="entry name" value="flavodiiron_proteins_MBL-fold"/>
    <property type="match status" value="1"/>
</dbReference>
<dbReference type="InterPro" id="IPR001279">
    <property type="entry name" value="Metallo-B-lactamas"/>
</dbReference>
<dbReference type="RefSeq" id="WP_022748311.1">
    <property type="nucleotide sequence ID" value="NZ_FOGW01000016.1"/>
</dbReference>
<evidence type="ECO:0000256" key="4">
    <source>
        <dbReference type="ARBA" id="ARBA00022982"/>
    </source>
</evidence>
<dbReference type="PANTHER" id="PTHR32145">
    <property type="entry name" value="DIFLAVIN FLAVOPROTEIN A 2-RELATED"/>
    <property type="match status" value="1"/>
</dbReference>
<dbReference type="EMBL" id="FOGW01000016">
    <property type="protein sequence ID" value="SER95588.1"/>
    <property type="molecule type" value="Genomic_DNA"/>
</dbReference>
<dbReference type="InterPro" id="IPR036866">
    <property type="entry name" value="RibonucZ/Hydroxyglut_hydro"/>
</dbReference>
<keyword evidence="7" id="KW-1185">Reference proteome</keyword>
<dbReference type="SUPFAM" id="SSF56281">
    <property type="entry name" value="Metallo-hydrolase/oxidoreductase"/>
    <property type="match status" value="1"/>
</dbReference>
<dbReference type="PROSITE" id="PS50902">
    <property type="entry name" value="FLAVODOXIN_LIKE"/>
    <property type="match status" value="1"/>
</dbReference>
<evidence type="ECO:0000256" key="3">
    <source>
        <dbReference type="ARBA" id="ARBA00022448"/>
    </source>
</evidence>
<gene>
    <name evidence="6" type="ORF">SAMN02910429_01604</name>
</gene>
<evidence type="ECO:0000313" key="6">
    <source>
        <dbReference type="EMBL" id="SER95588.1"/>
    </source>
</evidence>
<dbReference type="GO" id="GO:0016651">
    <property type="term" value="F:oxidoreductase activity, acting on NAD(P)H"/>
    <property type="evidence" value="ECO:0007669"/>
    <property type="project" value="UniProtKB-ARBA"/>
</dbReference>
<dbReference type="InterPro" id="IPR045761">
    <property type="entry name" value="ODP_dom"/>
</dbReference>
<comment type="similarity">
    <text evidence="2">In the N-terminal section; belongs to the zinc metallo-hydrolase group 3 family.</text>
</comment>
<proteinExistence type="inferred from homology"/>
<evidence type="ECO:0000256" key="2">
    <source>
        <dbReference type="ARBA" id="ARBA00007121"/>
    </source>
</evidence>
<keyword evidence="3" id="KW-0813">Transport</keyword>
<dbReference type="Gene3D" id="3.40.50.360">
    <property type="match status" value="1"/>
</dbReference>
<protein>
    <submittedName>
        <fullName evidence="6">Flavorubredoxin</fullName>
    </submittedName>
</protein>
<dbReference type="InterPro" id="IPR008254">
    <property type="entry name" value="Flavodoxin/NO_synth"/>
</dbReference>
<organism evidence="6 7">
    <name type="scientific">Lachnobacterium bovis</name>
    <dbReference type="NCBI Taxonomy" id="140626"/>
    <lineage>
        <taxon>Bacteria</taxon>
        <taxon>Bacillati</taxon>
        <taxon>Bacillota</taxon>
        <taxon>Clostridia</taxon>
        <taxon>Lachnospirales</taxon>
        <taxon>Lachnospiraceae</taxon>
        <taxon>Lachnobacterium</taxon>
    </lineage>
</organism>
<evidence type="ECO:0000259" key="5">
    <source>
        <dbReference type="PROSITE" id="PS50902"/>
    </source>
</evidence>
<sequence>MISLKDCVVTDSIKHLGVYDDELDIFESQYKVDEGISYNSYVIIDEKIAIMDTVDKRATEVWLENVEATLADKEPDYLVVLHLEPDHAANIRVLADKYPNMKLVGNTKTFQLLPQFFDLDLTDRMIVVKEGDTLELGKHVLTFVMAPMVHWPEVMVAYESSEKVLFAADAFGRFGNPKENLPWEDNGRRYFINIVGKYGMQVQSLLKKAANLDIQKICSLHGPVLTENLGYYISKYDIWSSYKPEEEGILIAVASIHGNTYSAAKEMKEMFEKNGNLKVELYDLTRNDLSQAVALAFKYDKIILAASSYDAGVFLPMEDFLHHLVAKNFQNRKIGLVQNGTWGPTAAKKMQSILEKQKDVTFYDTVVTIKSTLNDSSRQDLEKLVKEVLC</sequence>
<keyword evidence="4" id="KW-0249">Electron transport</keyword>
<dbReference type="PANTHER" id="PTHR32145:SF20">
    <property type="entry name" value="FLAVOPROTEIN"/>
    <property type="match status" value="1"/>
</dbReference>
<accession>A0A1H9TEQ1</accession>
<name>A0A1H9TEQ1_9FIRM</name>
<dbReference type="GO" id="GO:0010181">
    <property type="term" value="F:FMN binding"/>
    <property type="evidence" value="ECO:0007669"/>
    <property type="project" value="InterPro"/>
</dbReference>
<dbReference type="AlphaFoldDB" id="A0A1H9TEQ1"/>
<reference evidence="7" key="1">
    <citation type="submission" date="2016-10" db="EMBL/GenBank/DDBJ databases">
        <authorList>
            <person name="Varghese N."/>
            <person name="Submissions S."/>
        </authorList>
    </citation>
    <scope>NUCLEOTIDE SEQUENCE [LARGE SCALE GENOMIC DNA]</scope>
    <source>
        <strain evidence="7">S1b</strain>
    </source>
</reference>
<dbReference type="Pfam" id="PF19583">
    <property type="entry name" value="ODP"/>
    <property type="match status" value="1"/>
</dbReference>